<dbReference type="RefSeq" id="WP_343787139.1">
    <property type="nucleotide sequence ID" value="NZ_BAAAFH010000011.1"/>
</dbReference>
<dbReference type="Gene3D" id="3.40.50.720">
    <property type="entry name" value="NAD(P)-binding Rossmann-like Domain"/>
    <property type="match status" value="1"/>
</dbReference>
<dbReference type="InterPro" id="IPR036291">
    <property type="entry name" value="NAD(P)-bd_dom_sf"/>
</dbReference>
<keyword evidence="3" id="KW-0521">NADP</keyword>
<dbReference type="PANTHER" id="PTHR44085">
    <property type="entry name" value="SEPIAPTERIN REDUCTASE"/>
    <property type="match status" value="1"/>
</dbReference>
<evidence type="ECO:0000256" key="1">
    <source>
        <dbReference type="ARBA" id="ARBA00004496"/>
    </source>
</evidence>
<evidence type="ECO:0000313" key="6">
    <source>
        <dbReference type="EMBL" id="GAA0875542.1"/>
    </source>
</evidence>
<dbReference type="SUPFAM" id="SSF51735">
    <property type="entry name" value="NAD(P)-binding Rossmann-fold domains"/>
    <property type="match status" value="1"/>
</dbReference>
<keyword evidence="7" id="KW-1185">Reference proteome</keyword>
<evidence type="ECO:0000313" key="7">
    <source>
        <dbReference type="Proteomes" id="UP001501126"/>
    </source>
</evidence>
<dbReference type="Proteomes" id="UP001501126">
    <property type="component" value="Unassembled WGS sequence"/>
</dbReference>
<dbReference type="EMBL" id="BAAAFH010000011">
    <property type="protein sequence ID" value="GAA0875542.1"/>
    <property type="molecule type" value="Genomic_DNA"/>
</dbReference>
<evidence type="ECO:0000256" key="2">
    <source>
        <dbReference type="ARBA" id="ARBA00022490"/>
    </source>
</evidence>
<dbReference type="PRINTS" id="PR00081">
    <property type="entry name" value="GDHRDH"/>
</dbReference>
<name>A0ABN1MQL8_9FLAO</name>
<dbReference type="InterPro" id="IPR051721">
    <property type="entry name" value="Biopterin_syn/organic_redct"/>
</dbReference>
<dbReference type="PANTHER" id="PTHR44085:SF2">
    <property type="entry name" value="SEPIAPTERIN REDUCTASE"/>
    <property type="match status" value="1"/>
</dbReference>
<sequence>MNRDILFITGVSSGIGLACARFFLDQGYKVYGIGRSNSITHENYQFLLLDLSDNEAISRFRFSDEDGEKYVLINNAGVIGEICPFWEADLSNMQQVIQVNFVALTELTQRFIQSVPSGIILNISSGAGQRPVKGWSAYCASKAAVNLFSETLADEFEHYNQPFTIKSVAPGVVDTNMQTTIRKATKNEFPDRADFHHLYESQQLDAPEVTAQKLYYLLTHLDTYPATLLSLRSIELY</sequence>
<comment type="similarity">
    <text evidence="5">Belongs to the short-chain dehydrogenases/reductases (SDR) family.</text>
</comment>
<comment type="caution">
    <text evidence="6">The sequence shown here is derived from an EMBL/GenBank/DDBJ whole genome shotgun (WGS) entry which is preliminary data.</text>
</comment>
<comment type="subcellular location">
    <subcellularLocation>
        <location evidence="1">Cytoplasm</location>
    </subcellularLocation>
</comment>
<reference evidence="6 7" key="1">
    <citation type="journal article" date="2019" name="Int. J. Syst. Evol. Microbiol.">
        <title>The Global Catalogue of Microorganisms (GCM) 10K type strain sequencing project: providing services to taxonomists for standard genome sequencing and annotation.</title>
        <authorList>
            <consortium name="The Broad Institute Genomics Platform"/>
            <consortium name="The Broad Institute Genome Sequencing Center for Infectious Disease"/>
            <person name="Wu L."/>
            <person name="Ma J."/>
        </authorList>
    </citation>
    <scope>NUCLEOTIDE SEQUENCE [LARGE SCALE GENOMIC DNA]</scope>
    <source>
        <strain evidence="6 7">JCM 16083</strain>
    </source>
</reference>
<dbReference type="PRINTS" id="PR00080">
    <property type="entry name" value="SDRFAMILY"/>
</dbReference>
<evidence type="ECO:0000256" key="3">
    <source>
        <dbReference type="ARBA" id="ARBA00022857"/>
    </source>
</evidence>
<evidence type="ECO:0000256" key="4">
    <source>
        <dbReference type="ARBA" id="ARBA00023002"/>
    </source>
</evidence>
<organism evidence="6 7">
    <name type="scientific">Wandonia haliotis</name>
    <dbReference type="NCBI Taxonomy" id="574963"/>
    <lineage>
        <taxon>Bacteria</taxon>
        <taxon>Pseudomonadati</taxon>
        <taxon>Bacteroidota</taxon>
        <taxon>Flavobacteriia</taxon>
        <taxon>Flavobacteriales</taxon>
        <taxon>Crocinitomicaceae</taxon>
        <taxon>Wandonia</taxon>
    </lineage>
</organism>
<keyword evidence="4" id="KW-0560">Oxidoreductase</keyword>
<dbReference type="PROSITE" id="PS00061">
    <property type="entry name" value="ADH_SHORT"/>
    <property type="match status" value="1"/>
</dbReference>
<protein>
    <submittedName>
        <fullName evidence="6">(S)-benzoin forming benzil reductase</fullName>
    </submittedName>
</protein>
<dbReference type="Pfam" id="PF00106">
    <property type="entry name" value="adh_short"/>
    <property type="match status" value="1"/>
</dbReference>
<accession>A0ABN1MQL8</accession>
<dbReference type="InterPro" id="IPR002347">
    <property type="entry name" value="SDR_fam"/>
</dbReference>
<dbReference type="InterPro" id="IPR020904">
    <property type="entry name" value="Sc_DH/Rdtase_CS"/>
</dbReference>
<evidence type="ECO:0000256" key="5">
    <source>
        <dbReference type="RuleBase" id="RU000363"/>
    </source>
</evidence>
<gene>
    <name evidence="6" type="ORF">GCM10009118_19510</name>
</gene>
<dbReference type="PROSITE" id="PS51257">
    <property type="entry name" value="PROKAR_LIPOPROTEIN"/>
    <property type="match status" value="1"/>
</dbReference>
<proteinExistence type="inferred from homology"/>
<keyword evidence="2" id="KW-0963">Cytoplasm</keyword>